<dbReference type="AlphaFoldDB" id="A0A423HSC4"/>
<accession>A0A423HSC4</accession>
<evidence type="ECO:0000256" key="1">
    <source>
        <dbReference type="SAM" id="Phobius"/>
    </source>
</evidence>
<dbReference type="EMBL" id="MOBK01000014">
    <property type="protein sequence ID" value="RON15968.1"/>
    <property type="molecule type" value="Genomic_DNA"/>
</dbReference>
<proteinExistence type="predicted"/>
<evidence type="ECO:0000313" key="2">
    <source>
        <dbReference type="EMBL" id="RON15968.1"/>
    </source>
</evidence>
<keyword evidence="1" id="KW-0472">Membrane</keyword>
<dbReference type="Proteomes" id="UP000285636">
    <property type="component" value="Unassembled WGS sequence"/>
</dbReference>
<protein>
    <recommendedName>
        <fullName evidence="4">Transmembrane protein</fullName>
    </recommendedName>
</protein>
<reference evidence="2 3" key="1">
    <citation type="submission" date="2016-10" db="EMBL/GenBank/DDBJ databases">
        <title>Comparative genome analysis of multiple Pseudomonas spp. focuses on biocontrol and plant growth promoting traits.</title>
        <authorList>
            <person name="Tao X.-Y."/>
            <person name="Taylor C.G."/>
        </authorList>
    </citation>
    <scope>NUCLEOTIDE SEQUENCE [LARGE SCALE GENOMIC DNA]</scope>
    <source>
        <strain evidence="2 3">38D7</strain>
    </source>
</reference>
<name>A0A423HSC4_9PSED</name>
<keyword evidence="1" id="KW-1133">Transmembrane helix</keyword>
<feature type="transmembrane region" description="Helical" evidence="1">
    <location>
        <begin position="48"/>
        <end position="65"/>
    </location>
</feature>
<gene>
    <name evidence="2" type="ORF">BK660_26875</name>
</gene>
<evidence type="ECO:0008006" key="4">
    <source>
        <dbReference type="Google" id="ProtNLM"/>
    </source>
</evidence>
<dbReference type="RefSeq" id="WP_123436098.1">
    <property type="nucleotide sequence ID" value="NZ_MOBK01000014.1"/>
</dbReference>
<sequence>MNPVRSLTPHKLLVVSAVIELATGVALLLTPGLVSQLLLGIATDATNLIARCFGIALIALGIACWPRPVNPAALRSMLFYNGAIALYLAYIGLLVGGGLLLWPAVALHAVLSALFLRR</sequence>
<evidence type="ECO:0000313" key="3">
    <source>
        <dbReference type="Proteomes" id="UP000285636"/>
    </source>
</evidence>
<feature type="transmembrane region" description="Helical" evidence="1">
    <location>
        <begin position="12"/>
        <end position="42"/>
    </location>
</feature>
<organism evidence="2 3">
    <name type="scientific">Pseudomonas brassicacearum</name>
    <dbReference type="NCBI Taxonomy" id="930166"/>
    <lineage>
        <taxon>Bacteria</taxon>
        <taxon>Pseudomonadati</taxon>
        <taxon>Pseudomonadota</taxon>
        <taxon>Gammaproteobacteria</taxon>
        <taxon>Pseudomonadales</taxon>
        <taxon>Pseudomonadaceae</taxon>
        <taxon>Pseudomonas</taxon>
    </lineage>
</organism>
<keyword evidence="1" id="KW-0812">Transmembrane</keyword>
<comment type="caution">
    <text evidence="2">The sequence shown here is derived from an EMBL/GenBank/DDBJ whole genome shotgun (WGS) entry which is preliminary data.</text>
</comment>